<dbReference type="Proteomes" id="UP000314294">
    <property type="component" value="Unassembled WGS sequence"/>
</dbReference>
<evidence type="ECO:0000313" key="2">
    <source>
        <dbReference type="Proteomes" id="UP000314294"/>
    </source>
</evidence>
<keyword evidence="2" id="KW-1185">Reference proteome</keyword>
<dbReference type="AlphaFoldDB" id="A0A4Z2I212"/>
<proteinExistence type="predicted"/>
<reference evidence="1 2" key="1">
    <citation type="submission" date="2019-03" db="EMBL/GenBank/DDBJ databases">
        <title>First draft genome of Liparis tanakae, snailfish: a comprehensive survey of snailfish specific genes.</title>
        <authorList>
            <person name="Kim W."/>
            <person name="Song I."/>
            <person name="Jeong J.-H."/>
            <person name="Kim D."/>
            <person name="Kim S."/>
            <person name="Ryu S."/>
            <person name="Song J.Y."/>
            <person name="Lee S.K."/>
        </authorList>
    </citation>
    <scope>NUCLEOTIDE SEQUENCE [LARGE SCALE GENOMIC DNA]</scope>
    <source>
        <tissue evidence="1">Muscle</tissue>
    </source>
</reference>
<organism evidence="1 2">
    <name type="scientific">Liparis tanakae</name>
    <name type="common">Tanaka's snailfish</name>
    <dbReference type="NCBI Taxonomy" id="230148"/>
    <lineage>
        <taxon>Eukaryota</taxon>
        <taxon>Metazoa</taxon>
        <taxon>Chordata</taxon>
        <taxon>Craniata</taxon>
        <taxon>Vertebrata</taxon>
        <taxon>Euteleostomi</taxon>
        <taxon>Actinopterygii</taxon>
        <taxon>Neopterygii</taxon>
        <taxon>Teleostei</taxon>
        <taxon>Neoteleostei</taxon>
        <taxon>Acanthomorphata</taxon>
        <taxon>Eupercaria</taxon>
        <taxon>Perciformes</taxon>
        <taxon>Cottioidei</taxon>
        <taxon>Cottales</taxon>
        <taxon>Liparidae</taxon>
        <taxon>Liparis</taxon>
    </lineage>
</organism>
<gene>
    <name evidence="1" type="ORF">EYF80_018485</name>
</gene>
<sequence>MDLMELHESYTSAKLRQWLQASRMAAALGIALVGGPAVIDADVLPSFAITSAICMYRRSLPGQREETGGADSISLDANSMLHMNLSQCSQPMVGFSARPLSNASAARLINTTSARRLATLHMFTF</sequence>
<protein>
    <submittedName>
        <fullName evidence="1">Uncharacterized protein</fullName>
    </submittedName>
</protein>
<comment type="caution">
    <text evidence="1">The sequence shown here is derived from an EMBL/GenBank/DDBJ whole genome shotgun (WGS) entry which is preliminary data.</text>
</comment>
<accession>A0A4Z2I212</accession>
<evidence type="ECO:0000313" key="1">
    <source>
        <dbReference type="EMBL" id="TNN71283.1"/>
    </source>
</evidence>
<name>A0A4Z2I212_9TELE</name>
<dbReference type="EMBL" id="SRLO01000152">
    <property type="protein sequence ID" value="TNN71283.1"/>
    <property type="molecule type" value="Genomic_DNA"/>
</dbReference>